<evidence type="ECO:0000313" key="3">
    <source>
        <dbReference type="Proteomes" id="UP000037939"/>
    </source>
</evidence>
<dbReference type="Proteomes" id="UP000037939">
    <property type="component" value="Unassembled WGS sequence"/>
</dbReference>
<sequence>MRIDQSQLALQSAWSYQSAQHFSGTYQADAAGSRSSSSSSATSSGSGGSSHVQISDQGRKAAASDGASASDSNSQIGSQMDAFKGLMEQMLGVSISAMSFDGDVNQSESSGASVNAVAGRNGYAAQATTFASSSYQLAAQGTLTTSDGRTFAFSASLSLSMSLQTTAGISNTYGNTYDNGADATGSLPQSSDSGAWQNTQAANSQAASSTPDYTKAKVTHSDLDVLRSLLQNDSDASTAATRSHHGPFTALFDDPLLQQLTVWLKGYSGAASVQSPGDAGASTATTAATAPANAASDAQKSGTTDNAVSSKYLKLDDNQGGAKTVNVSI</sequence>
<dbReference type="RefSeq" id="WP_053938609.1">
    <property type="nucleotide sequence ID" value="NZ_LAQT01000011.1"/>
</dbReference>
<feature type="region of interest" description="Disordered" evidence="1">
    <location>
        <begin position="26"/>
        <end position="75"/>
    </location>
</feature>
<gene>
    <name evidence="2" type="ORF">WG78_14855</name>
</gene>
<evidence type="ECO:0000256" key="1">
    <source>
        <dbReference type="SAM" id="MobiDB-lite"/>
    </source>
</evidence>
<dbReference type="AlphaFoldDB" id="A0A0N1JSD3"/>
<reference evidence="2 3" key="1">
    <citation type="submission" date="2015-07" db="EMBL/GenBank/DDBJ databases">
        <title>Draft genome sequence of the Amantichitinum ursilacus IGB-41, a new chitin-degrading bacterium.</title>
        <authorList>
            <person name="Kirstahler P."/>
            <person name="Guenther M."/>
            <person name="Grumaz C."/>
            <person name="Rupp S."/>
            <person name="Zibek S."/>
            <person name="Sohn K."/>
        </authorList>
    </citation>
    <scope>NUCLEOTIDE SEQUENCE [LARGE SCALE GENOMIC DNA]</scope>
    <source>
        <strain evidence="2 3">IGB-41</strain>
    </source>
</reference>
<accession>A0A0N1JSD3</accession>
<feature type="compositionally biased region" description="Low complexity" evidence="1">
    <location>
        <begin position="61"/>
        <end position="74"/>
    </location>
</feature>
<feature type="compositionally biased region" description="Low complexity" evidence="1">
    <location>
        <begin position="197"/>
        <end position="210"/>
    </location>
</feature>
<dbReference type="STRING" id="857265.WG78_14855"/>
<organism evidence="2 3">
    <name type="scientific">Amantichitinum ursilacus</name>
    <dbReference type="NCBI Taxonomy" id="857265"/>
    <lineage>
        <taxon>Bacteria</taxon>
        <taxon>Pseudomonadati</taxon>
        <taxon>Pseudomonadota</taxon>
        <taxon>Betaproteobacteria</taxon>
        <taxon>Neisseriales</taxon>
        <taxon>Chitinibacteraceae</taxon>
        <taxon>Amantichitinum</taxon>
    </lineage>
</organism>
<feature type="compositionally biased region" description="Low complexity" evidence="1">
    <location>
        <begin position="28"/>
        <end position="44"/>
    </location>
</feature>
<feature type="compositionally biased region" description="Polar residues" evidence="1">
    <location>
        <begin position="186"/>
        <end position="196"/>
    </location>
</feature>
<feature type="region of interest" description="Disordered" evidence="1">
    <location>
        <begin position="181"/>
        <end position="214"/>
    </location>
</feature>
<evidence type="ECO:0000313" key="2">
    <source>
        <dbReference type="EMBL" id="KPC51956.1"/>
    </source>
</evidence>
<protein>
    <submittedName>
        <fullName evidence="2">Uncharacterized protein</fullName>
    </submittedName>
</protein>
<dbReference type="EMBL" id="LAQT01000011">
    <property type="protein sequence ID" value="KPC51956.1"/>
    <property type="molecule type" value="Genomic_DNA"/>
</dbReference>
<proteinExistence type="predicted"/>
<name>A0A0N1JSD3_9NEIS</name>
<keyword evidence="3" id="KW-1185">Reference proteome</keyword>
<comment type="caution">
    <text evidence="2">The sequence shown here is derived from an EMBL/GenBank/DDBJ whole genome shotgun (WGS) entry which is preliminary data.</text>
</comment>